<comment type="similarity">
    <text evidence="1 8 12">Belongs to the thymidine kinase family.</text>
</comment>
<dbReference type="PROSITE" id="PS00603">
    <property type="entry name" value="TK_CELLULAR_TYPE"/>
    <property type="match status" value="1"/>
</dbReference>
<evidence type="ECO:0000313" key="14">
    <source>
        <dbReference type="Proteomes" id="UP000237865"/>
    </source>
</evidence>
<dbReference type="Gene3D" id="3.40.50.300">
    <property type="entry name" value="P-loop containing nucleotide triphosphate hydrolases"/>
    <property type="match status" value="1"/>
</dbReference>
<dbReference type="InterPro" id="IPR027417">
    <property type="entry name" value="P-loop_NTPase"/>
</dbReference>
<evidence type="ECO:0000256" key="10">
    <source>
        <dbReference type="PIRSR" id="PIRSR035805-2"/>
    </source>
</evidence>
<name>A0A2S5RFE2_9MOLU</name>
<dbReference type="STRING" id="1399797.GCA_000518285_01514"/>
<feature type="binding site" evidence="8">
    <location>
        <position position="160"/>
    </location>
    <ligand>
        <name>Zn(2+)</name>
        <dbReference type="ChEBI" id="CHEBI:29105"/>
    </ligand>
</feature>
<accession>A0A2S5RFE2</accession>
<dbReference type="SUPFAM" id="SSF57716">
    <property type="entry name" value="Glucocorticoid receptor-like (DNA-binding domain)"/>
    <property type="match status" value="1"/>
</dbReference>
<feature type="binding site" evidence="8">
    <location>
        <position position="195"/>
    </location>
    <ligand>
        <name>Zn(2+)</name>
        <dbReference type="ChEBI" id="CHEBI:29105"/>
    </ligand>
</feature>
<dbReference type="HAMAP" id="MF_00124">
    <property type="entry name" value="Thymidine_kinase"/>
    <property type="match status" value="1"/>
</dbReference>
<keyword evidence="4 8" id="KW-0808">Transferase</keyword>
<dbReference type="RefSeq" id="WP_051437374.1">
    <property type="nucleotide sequence ID" value="NZ_PHNE01000001.1"/>
</dbReference>
<keyword evidence="8" id="KW-0963">Cytoplasm</keyword>
<keyword evidence="7 8" id="KW-0067">ATP-binding</keyword>
<dbReference type="PIRSF" id="PIRSF035805">
    <property type="entry name" value="TK_cell"/>
    <property type="match status" value="1"/>
</dbReference>
<proteinExistence type="inferred from homology"/>
<protein>
    <recommendedName>
        <fullName evidence="2 8">Thymidine kinase</fullName>
        <ecNumber evidence="2 8">2.7.1.21</ecNumber>
    </recommendedName>
</protein>
<dbReference type="InterPro" id="IPR001267">
    <property type="entry name" value="Thymidine_kinase"/>
</dbReference>
<dbReference type="GO" id="GO:0071897">
    <property type="term" value="P:DNA biosynthetic process"/>
    <property type="evidence" value="ECO:0007669"/>
    <property type="project" value="UniProtKB-KW"/>
</dbReference>
<comment type="caution">
    <text evidence="13">The sequence shown here is derived from an EMBL/GenBank/DDBJ whole genome shotgun (WGS) entry which is preliminary data.</text>
</comment>
<dbReference type="NCBIfam" id="NF003296">
    <property type="entry name" value="PRK04296.1-1"/>
    <property type="match status" value="1"/>
</dbReference>
<feature type="binding site" evidence="8">
    <location>
        <begin position="100"/>
        <end position="103"/>
    </location>
    <ligand>
        <name>ATP</name>
        <dbReference type="ChEBI" id="CHEBI:30616"/>
    </ligand>
</feature>
<dbReference type="EC" id="2.7.1.21" evidence="2 8"/>
<evidence type="ECO:0000256" key="4">
    <source>
        <dbReference type="ARBA" id="ARBA00022679"/>
    </source>
</evidence>
<dbReference type="PANTHER" id="PTHR11441">
    <property type="entry name" value="THYMIDINE KINASE"/>
    <property type="match status" value="1"/>
</dbReference>
<evidence type="ECO:0000256" key="3">
    <source>
        <dbReference type="ARBA" id="ARBA00022634"/>
    </source>
</evidence>
<dbReference type="PANTHER" id="PTHR11441:SF0">
    <property type="entry name" value="THYMIDINE KINASE, CYTOSOLIC"/>
    <property type="match status" value="1"/>
</dbReference>
<evidence type="ECO:0000256" key="2">
    <source>
        <dbReference type="ARBA" id="ARBA00012118"/>
    </source>
</evidence>
<keyword evidence="8" id="KW-0479">Metal-binding</keyword>
<evidence type="ECO:0000256" key="12">
    <source>
        <dbReference type="RuleBase" id="RU004165"/>
    </source>
</evidence>
<dbReference type="GO" id="GO:0005524">
    <property type="term" value="F:ATP binding"/>
    <property type="evidence" value="ECO:0007669"/>
    <property type="project" value="UniProtKB-UniRule"/>
</dbReference>
<feature type="binding site" evidence="8">
    <location>
        <begin position="22"/>
        <end position="29"/>
    </location>
    <ligand>
        <name>ATP</name>
        <dbReference type="ChEBI" id="CHEBI:30616"/>
    </ligand>
</feature>
<evidence type="ECO:0000256" key="8">
    <source>
        <dbReference type="HAMAP-Rule" id="MF_00124"/>
    </source>
</evidence>
<evidence type="ECO:0000256" key="6">
    <source>
        <dbReference type="ARBA" id="ARBA00022777"/>
    </source>
</evidence>
<feature type="binding site" evidence="10">
    <location>
        <position position="191"/>
    </location>
    <ligand>
        <name>substrate</name>
    </ligand>
</feature>
<dbReference type="SUPFAM" id="SSF52540">
    <property type="entry name" value="P-loop containing nucleoside triphosphate hydrolases"/>
    <property type="match status" value="1"/>
</dbReference>
<comment type="subunit">
    <text evidence="8">Homotetramer.</text>
</comment>
<dbReference type="AlphaFoldDB" id="A0A2S5RFE2"/>
<evidence type="ECO:0000256" key="5">
    <source>
        <dbReference type="ARBA" id="ARBA00022741"/>
    </source>
</evidence>
<dbReference type="Pfam" id="PF00265">
    <property type="entry name" value="TK"/>
    <property type="match status" value="1"/>
</dbReference>
<evidence type="ECO:0000256" key="11">
    <source>
        <dbReference type="RuleBase" id="RU000544"/>
    </source>
</evidence>
<evidence type="ECO:0000256" key="9">
    <source>
        <dbReference type="PIRSR" id="PIRSR035805-1"/>
    </source>
</evidence>
<dbReference type="GO" id="GO:0008270">
    <property type="term" value="F:zinc ion binding"/>
    <property type="evidence" value="ECO:0007669"/>
    <property type="project" value="UniProtKB-UniRule"/>
</dbReference>
<sequence length="203" mass="23090">MKNNILSKQNCEKLGWIELITGCMFAGKTEEFIRRLRRYDYAKRNVIAFKPIIDQRYSVNSIASHAGSMLPSFPISSTEEIKDIFEKENKRKPIDVVGIDEVQFLDNQIVAFIDQLASQGIIVIVTGLDKDFRSDPFKNVDQLLPMAEFVDKLTAICHSCGNFANRTQRLVNGGYAKKTDPLILVDGQDSYEARCRNCYVKPE</sequence>
<keyword evidence="8" id="KW-0862">Zinc</keyword>
<gene>
    <name evidence="8 13" type="primary">tdk</name>
    <name evidence="13" type="ORF">ELUCI_v1c03240</name>
</gene>
<dbReference type="InterPro" id="IPR020633">
    <property type="entry name" value="Thymidine_kinase_CS"/>
</dbReference>
<evidence type="ECO:0000313" key="13">
    <source>
        <dbReference type="EMBL" id="PPE06033.1"/>
    </source>
</evidence>
<keyword evidence="5 8" id="KW-0547">Nucleotide-binding</keyword>
<dbReference type="GO" id="GO:0046104">
    <property type="term" value="P:thymidine metabolic process"/>
    <property type="evidence" value="ECO:0007669"/>
    <property type="project" value="TreeGrafter"/>
</dbReference>
<feature type="binding site" evidence="8">
    <location>
        <position position="157"/>
    </location>
    <ligand>
        <name>Zn(2+)</name>
        <dbReference type="ChEBI" id="CHEBI:29105"/>
    </ligand>
</feature>
<keyword evidence="6 8" id="KW-0418">Kinase</keyword>
<dbReference type="GO" id="GO:0005737">
    <property type="term" value="C:cytoplasm"/>
    <property type="evidence" value="ECO:0007669"/>
    <property type="project" value="UniProtKB-SubCell"/>
</dbReference>
<dbReference type="GO" id="GO:0004797">
    <property type="term" value="F:thymidine kinase activity"/>
    <property type="evidence" value="ECO:0007669"/>
    <property type="project" value="UniProtKB-UniRule"/>
</dbReference>
<dbReference type="Proteomes" id="UP000237865">
    <property type="component" value="Unassembled WGS sequence"/>
</dbReference>
<keyword evidence="3 8" id="KW-0237">DNA synthesis</keyword>
<dbReference type="EMBL" id="PHNE01000001">
    <property type="protein sequence ID" value="PPE06033.1"/>
    <property type="molecule type" value="Genomic_DNA"/>
</dbReference>
<dbReference type="Gene3D" id="3.30.60.20">
    <property type="match status" value="1"/>
</dbReference>
<keyword evidence="14" id="KW-1185">Reference proteome</keyword>
<comment type="catalytic activity">
    <reaction evidence="8 11">
        <text>thymidine + ATP = dTMP + ADP + H(+)</text>
        <dbReference type="Rhea" id="RHEA:19129"/>
        <dbReference type="ChEBI" id="CHEBI:15378"/>
        <dbReference type="ChEBI" id="CHEBI:17748"/>
        <dbReference type="ChEBI" id="CHEBI:30616"/>
        <dbReference type="ChEBI" id="CHEBI:63528"/>
        <dbReference type="ChEBI" id="CHEBI:456216"/>
        <dbReference type="EC" id="2.7.1.21"/>
    </reaction>
</comment>
<evidence type="ECO:0000256" key="1">
    <source>
        <dbReference type="ARBA" id="ARBA00007587"/>
    </source>
</evidence>
<evidence type="ECO:0000256" key="7">
    <source>
        <dbReference type="ARBA" id="ARBA00022840"/>
    </source>
</evidence>
<reference evidence="13 14" key="1">
    <citation type="submission" date="2017-11" db="EMBL/GenBank/DDBJ databases">
        <title>Genome sequence of Entomoplasma lucivorax PIPN-2 (ATCC 49196).</title>
        <authorList>
            <person name="Lo W.-S."/>
            <person name="Gasparich G.E."/>
            <person name="Kuo C.-H."/>
        </authorList>
    </citation>
    <scope>NUCLEOTIDE SEQUENCE [LARGE SCALE GENOMIC DNA]</scope>
    <source>
        <strain evidence="13 14">PIPN-2</strain>
    </source>
</reference>
<comment type="subcellular location">
    <subcellularLocation>
        <location evidence="8">Cytoplasm</location>
    </subcellularLocation>
</comment>
<organism evidence="13 14">
    <name type="scientific">Williamsoniiplasma lucivorax</name>
    <dbReference type="NCBI Taxonomy" id="209274"/>
    <lineage>
        <taxon>Bacteria</taxon>
        <taxon>Bacillati</taxon>
        <taxon>Mycoplasmatota</taxon>
        <taxon>Mollicutes</taxon>
        <taxon>Entomoplasmatales</taxon>
        <taxon>Williamsoniiplasma</taxon>
    </lineage>
</organism>
<feature type="binding site" evidence="8">
    <location>
        <position position="198"/>
    </location>
    <ligand>
        <name>Zn(2+)</name>
        <dbReference type="ChEBI" id="CHEBI:29105"/>
    </ligand>
</feature>
<feature type="active site" description="Proton acceptor" evidence="8 9">
    <location>
        <position position="101"/>
    </location>
</feature>